<comment type="caution">
    <text evidence="4">The sequence shown here is derived from an EMBL/GenBank/DDBJ whole genome shotgun (WGS) entry which is preliminary data.</text>
</comment>
<keyword evidence="1" id="KW-0143">Chaperone</keyword>
<dbReference type="InterPro" id="IPR001623">
    <property type="entry name" value="DnaJ_domain"/>
</dbReference>
<gene>
    <name evidence="4" type="ORF">STIAU_5847</name>
</gene>
<dbReference type="AlphaFoldDB" id="Q098W2"/>
<dbReference type="GO" id="GO:0051082">
    <property type="term" value="F:unfolded protein binding"/>
    <property type="evidence" value="ECO:0007669"/>
    <property type="project" value="TreeGrafter"/>
</dbReference>
<dbReference type="PRINTS" id="PR00625">
    <property type="entry name" value="JDOMAIN"/>
</dbReference>
<dbReference type="CDD" id="cd06257">
    <property type="entry name" value="DnaJ"/>
    <property type="match status" value="1"/>
</dbReference>
<feature type="region of interest" description="Disordered" evidence="2">
    <location>
        <begin position="80"/>
        <end position="131"/>
    </location>
</feature>
<evidence type="ECO:0000259" key="3">
    <source>
        <dbReference type="PROSITE" id="PS50076"/>
    </source>
</evidence>
<evidence type="ECO:0000313" key="4">
    <source>
        <dbReference type="EMBL" id="EAU68298.1"/>
    </source>
</evidence>
<dbReference type="Gene3D" id="1.10.287.110">
    <property type="entry name" value="DnaJ domain"/>
    <property type="match status" value="1"/>
</dbReference>
<organism evidence="4 5">
    <name type="scientific">Stigmatella aurantiaca (strain DW4/3-1)</name>
    <dbReference type="NCBI Taxonomy" id="378806"/>
    <lineage>
        <taxon>Bacteria</taxon>
        <taxon>Pseudomonadati</taxon>
        <taxon>Myxococcota</taxon>
        <taxon>Myxococcia</taxon>
        <taxon>Myxococcales</taxon>
        <taxon>Cystobacterineae</taxon>
        <taxon>Archangiaceae</taxon>
        <taxon>Stigmatella</taxon>
    </lineage>
</organism>
<dbReference type="InterPro" id="IPR036869">
    <property type="entry name" value="J_dom_sf"/>
</dbReference>
<dbReference type="GO" id="GO:0005737">
    <property type="term" value="C:cytoplasm"/>
    <property type="evidence" value="ECO:0007669"/>
    <property type="project" value="TreeGrafter"/>
</dbReference>
<evidence type="ECO:0000256" key="2">
    <source>
        <dbReference type="SAM" id="MobiDB-lite"/>
    </source>
</evidence>
<sequence length="143" mass="16316">MKHRTCPRLAGLASFAQRPQVRRMVDLYTVLSVAATADARDIRRAYLRLVQQYHPDRDARPESTERFLQFQAAYEELVDPEKRQRYDARRPGCSTPTSSHPGQAGVPFRDVETARTSEASRDAAPRPAMHGHWAHVSVKVRLH</sequence>
<feature type="domain" description="J" evidence="3">
    <location>
        <begin position="26"/>
        <end position="90"/>
    </location>
</feature>
<feature type="compositionally biased region" description="Basic and acidic residues" evidence="2">
    <location>
        <begin position="80"/>
        <end position="90"/>
    </location>
</feature>
<dbReference type="Proteomes" id="UP000032702">
    <property type="component" value="Unassembled WGS sequence"/>
</dbReference>
<feature type="compositionally biased region" description="Basic and acidic residues" evidence="2">
    <location>
        <begin position="109"/>
        <end position="124"/>
    </location>
</feature>
<evidence type="ECO:0000313" key="5">
    <source>
        <dbReference type="Proteomes" id="UP000032702"/>
    </source>
</evidence>
<reference evidence="4 5" key="1">
    <citation type="submission" date="2006-04" db="EMBL/GenBank/DDBJ databases">
        <authorList>
            <person name="Nierman W.C."/>
        </authorList>
    </citation>
    <scope>NUCLEOTIDE SEQUENCE [LARGE SCALE GENOMIC DNA]</scope>
    <source>
        <strain evidence="4 5">DW4/3-1</strain>
    </source>
</reference>
<proteinExistence type="predicted"/>
<dbReference type="PANTHER" id="PTHR43096:SF52">
    <property type="entry name" value="DNAJ HOMOLOG 1, MITOCHONDRIAL-RELATED"/>
    <property type="match status" value="1"/>
</dbReference>
<dbReference type="Pfam" id="PF00226">
    <property type="entry name" value="DnaJ"/>
    <property type="match status" value="1"/>
</dbReference>
<dbReference type="EMBL" id="AAMD01000019">
    <property type="protein sequence ID" value="EAU68298.1"/>
    <property type="molecule type" value="Genomic_DNA"/>
</dbReference>
<dbReference type="GO" id="GO:0042026">
    <property type="term" value="P:protein refolding"/>
    <property type="evidence" value="ECO:0007669"/>
    <property type="project" value="TreeGrafter"/>
</dbReference>
<dbReference type="PROSITE" id="PS50076">
    <property type="entry name" value="DNAJ_2"/>
    <property type="match status" value="1"/>
</dbReference>
<dbReference type="SMART" id="SM00271">
    <property type="entry name" value="DnaJ"/>
    <property type="match status" value="1"/>
</dbReference>
<evidence type="ECO:0000256" key="1">
    <source>
        <dbReference type="ARBA" id="ARBA00023186"/>
    </source>
</evidence>
<dbReference type="SUPFAM" id="SSF46565">
    <property type="entry name" value="Chaperone J-domain"/>
    <property type="match status" value="1"/>
</dbReference>
<dbReference type="PANTHER" id="PTHR43096">
    <property type="entry name" value="DNAJ HOMOLOG 1, MITOCHONDRIAL-RELATED"/>
    <property type="match status" value="1"/>
</dbReference>
<accession>Q098W2</accession>
<name>Q098W2_STIAD</name>
<protein>
    <submittedName>
        <fullName evidence="4">DnaJ domain protein</fullName>
    </submittedName>
</protein>